<name>A0A8T0GJP1_CERPU</name>
<reference evidence="2 3" key="1">
    <citation type="submission" date="2020-06" db="EMBL/GenBank/DDBJ databases">
        <title>WGS assembly of Ceratodon purpureus strain R40.</title>
        <authorList>
            <person name="Carey S.B."/>
            <person name="Jenkins J."/>
            <person name="Shu S."/>
            <person name="Lovell J.T."/>
            <person name="Sreedasyam A."/>
            <person name="Maumus F."/>
            <person name="Tiley G.P."/>
            <person name="Fernandez-Pozo N."/>
            <person name="Barry K."/>
            <person name="Chen C."/>
            <person name="Wang M."/>
            <person name="Lipzen A."/>
            <person name="Daum C."/>
            <person name="Saski C.A."/>
            <person name="Payton A.C."/>
            <person name="Mcbreen J.C."/>
            <person name="Conrad R.E."/>
            <person name="Kollar L.M."/>
            <person name="Olsson S."/>
            <person name="Huttunen S."/>
            <person name="Landis J.B."/>
            <person name="Wickett N.J."/>
            <person name="Johnson M.G."/>
            <person name="Rensing S.A."/>
            <person name="Grimwood J."/>
            <person name="Schmutz J."/>
            <person name="Mcdaniel S.F."/>
        </authorList>
    </citation>
    <scope>NUCLEOTIDE SEQUENCE [LARGE SCALE GENOMIC DNA]</scope>
    <source>
        <strain evidence="2 3">R40</strain>
    </source>
</reference>
<comment type="caution">
    <text evidence="2">The sequence shown here is derived from an EMBL/GenBank/DDBJ whole genome shotgun (WGS) entry which is preliminary data.</text>
</comment>
<evidence type="ECO:0000256" key="1">
    <source>
        <dbReference type="SAM" id="MobiDB-lite"/>
    </source>
</evidence>
<evidence type="ECO:0000313" key="3">
    <source>
        <dbReference type="Proteomes" id="UP000822688"/>
    </source>
</evidence>
<protein>
    <submittedName>
        <fullName evidence="2">Uncharacterized protein</fullName>
    </submittedName>
</protein>
<sequence>PGGVTATRPGPRYSGAVIAGSTPGERSVRNDGAGRGRGRGRGCGGEASLGREGKGREGKGLAFIEAAQGAVVLRQLVVAGLCEFRPPSPQQLGRGAPARPGEGEGEGEGRGGEGGSTSQHSIAQHGGSREHAGSGSRWSIAAGRGTGAAAAGM</sequence>
<dbReference type="Proteomes" id="UP000822688">
    <property type="component" value="Chromosome 11"/>
</dbReference>
<proteinExistence type="predicted"/>
<dbReference type="AlphaFoldDB" id="A0A8T0GJP1"/>
<organism evidence="2 3">
    <name type="scientific">Ceratodon purpureus</name>
    <name type="common">Fire moss</name>
    <name type="synonym">Dicranum purpureum</name>
    <dbReference type="NCBI Taxonomy" id="3225"/>
    <lineage>
        <taxon>Eukaryota</taxon>
        <taxon>Viridiplantae</taxon>
        <taxon>Streptophyta</taxon>
        <taxon>Embryophyta</taxon>
        <taxon>Bryophyta</taxon>
        <taxon>Bryophytina</taxon>
        <taxon>Bryopsida</taxon>
        <taxon>Dicranidae</taxon>
        <taxon>Pseudoditrichales</taxon>
        <taxon>Ditrichaceae</taxon>
        <taxon>Ceratodon</taxon>
    </lineage>
</organism>
<gene>
    <name evidence="2" type="ORF">KC19_11G167200</name>
</gene>
<dbReference type="EMBL" id="CM026432">
    <property type="protein sequence ID" value="KAG0557938.1"/>
    <property type="molecule type" value="Genomic_DNA"/>
</dbReference>
<feature type="non-terminal residue" evidence="2">
    <location>
        <position position="1"/>
    </location>
</feature>
<feature type="region of interest" description="Disordered" evidence="1">
    <location>
        <begin position="84"/>
        <end position="153"/>
    </location>
</feature>
<feature type="compositionally biased region" description="Low complexity" evidence="1">
    <location>
        <begin position="141"/>
        <end position="153"/>
    </location>
</feature>
<evidence type="ECO:0000313" key="2">
    <source>
        <dbReference type="EMBL" id="KAG0557938.1"/>
    </source>
</evidence>
<keyword evidence="3" id="KW-1185">Reference proteome</keyword>
<accession>A0A8T0GJP1</accession>
<feature type="region of interest" description="Disordered" evidence="1">
    <location>
        <begin position="1"/>
        <end position="57"/>
    </location>
</feature>